<keyword evidence="5 7" id="KW-1133">Transmembrane helix</keyword>
<comment type="subcellular location">
    <subcellularLocation>
        <location evidence="1">Membrane</location>
        <topology evidence="1">Multi-pass membrane protein</topology>
    </subcellularLocation>
</comment>
<dbReference type="GO" id="GO:0005886">
    <property type="term" value="C:plasma membrane"/>
    <property type="evidence" value="ECO:0007669"/>
    <property type="project" value="TreeGrafter"/>
</dbReference>
<dbReference type="Pfam" id="PF00535">
    <property type="entry name" value="Glycos_transf_2"/>
    <property type="match status" value="1"/>
</dbReference>
<reference evidence="9" key="1">
    <citation type="submission" date="2018-06" db="EMBL/GenBank/DDBJ databases">
        <authorList>
            <person name="Zhirakovskaya E."/>
        </authorList>
    </citation>
    <scope>NUCLEOTIDE SEQUENCE</scope>
</reference>
<dbReference type="InterPro" id="IPR001173">
    <property type="entry name" value="Glyco_trans_2-like"/>
</dbReference>
<evidence type="ECO:0000256" key="1">
    <source>
        <dbReference type="ARBA" id="ARBA00004141"/>
    </source>
</evidence>
<feature type="transmembrane region" description="Helical" evidence="7">
    <location>
        <begin position="261"/>
        <end position="286"/>
    </location>
</feature>
<dbReference type="GO" id="GO:0016757">
    <property type="term" value="F:glycosyltransferase activity"/>
    <property type="evidence" value="ECO:0007669"/>
    <property type="project" value="UniProtKB-KW"/>
</dbReference>
<evidence type="ECO:0000256" key="4">
    <source>
        <dbReference type="ARBA" id="ARBA00022692"/>
    </source>
</evidence>
<evidence type="ECO:0000256" key="3">
    <source>
        <dbReference type="ARBA" id="ARBA00022679"/>
    </source>
</evidence>
<keyword evidence="2" id="KW-0328">Glycosyltransferase</keyword>
<organism evidence="9">
    <name type="scientific">hydrothermal vent metagenome</name>
    <dbReference type="NCBI Taxonomy" id="652676"/>
    <lineage>
        <taxon>unclassified sequences</taxon>
        <taxon>metagenomes</taxon>
        <taxon>ecological metagenomes</taxon>
    </lineage>
</organism>
<keyword evidence="4 7" id="KW-0812">Transmembrane</keyword>
<dbReference type="CDD" id="cd04187">
    <property type="entry name" value="DPM1_like_bac"/>
    <property type="match status" value="1"/>
</dbReference>
<keyword evidence="6 7" id="KW-0472">Membrane</keyword>
<evidence type="ECO:0000313" key="9">
    <source>
        <dbReference type="EMBL" id="VAX09091.1"/>
    </source>
</evidence>
<evidence type="ECO:0000256" key="7">
    <source>
        <dbReference type="SAM" id="Phobius"/>
    </source>
</evidence>
<sequence>MQTITVIIPVYNEYCSIKYNLPFIISEACKVKDIKFCFLLIDDGSTDKTATWISEYCEQRDNIELLCLSRNFGKEAAIHAGLDHARGNAVIIMDSDLQHPPVLIPKMVKLWRQGIDVVEACKSSRGRETFSNRLLATGFYRIFNLLVGMDIKNRSDYKLLDRKIVDIYCSLPERKRFFRGLIGWMGFSSAQVFFDVPVRQHGISAWSRIKLMRFSMTALTSFSSTPLHLITGLGISCFALSLVIGGIALYDKYSGQAVSGFTTVILLILLIGSLIMFGLGLIGVYIEQVFDEIKQRPTYLVDQEKSHIREDS</sequence>
<evidence type="ECO:0000256" key="2">
    <source>
        <dbReference type="ARBA" id="ARBA00022676"/>
    </source>
</evidence>
<evidence type="ECO:0000256" key="5">
    <source>
        <dbReference type="ARBA" id="ARBA00022989"/>
    </source>
</evidence>
<evidence type="ECO:0000256" key="6">
    <source>
        <dbReference type="ARBA" id="ARBA00023136"/>
    </source>
</evidence>
<dbReference type="SUPFAM" id="SSF53448">
    <property type="entry name" value="Nucleotide-diphospho-sugar transferases"/>
    <property type="match status" value="1"/>
</dbReference>
<dbReference type="InterPro" id="IPR050256">
    <property type="entry name" value="Glycosyltransferase_2"/>
</dbReference>
<dbReference type="PANTHER" id="PTHR48090">
    <property type="entry name" value="UNDECAPRENYL-PHOSPHATE 4-DEOXY-4-FORMAMIDO-L-ARABINOSE TRANSFERASE-RELATED"/>
    <property type="match status" value="1"/>
</dbReference>
<accession>A0A3B1B4M9</accession>
<dbReference type="Gene3D" id="3.90.550.10">
    <property type="entry name" value="Spore Coat Polysaccharide Biosynthesis Protein SpsA, Chain A"/>
    <property type="match status" value="1"/>
</dbReference>
<feature type="transmembrane region" description="Helical" evidence="7">
    <location>
        <begin position="219"/>
        <end position="249"/>
    </location>
</feature>
<proteinExistence type="predicted"/>
<protein>
    <recommendedName>
        <fullName evidence="8">Glycosyltransferase 2-like domain-containing protein</fullName>
    </recommendedName>
</protein>
<keyword evidence="3" id="KW-0808">Transferase</keyword>
<dbReference type="InterPro" id="IPR029044">
    <property type="entry name" value="Nucleotide-diphossugar_trans"/>
</dbReference>
<dbReference type="EMBL" id="UOFX01000044">
    <property type="protein sequence ID" value="VAX09091.1"/>
    <property type="molecule type" value="Genomic_DNA"/>
</dbReference>
<dbReference type="AlphaFoldDB" id="A0A3B1B4M9"/>
<dbReference type="PANTHER" id="PTHR48090:SF1">
    <property type="entry name" value="PROPHAGE BACTOPRENOL GLUCOSYL TRANSFERASE HOMOLOG"/>
    <property type="match status" value="1"/>
</dbReference>
<gene>
    <name evidence="9" type="ORF">MNBD_GAMMA26-2282</name>
</gene>
<feature type="domain" description="Glycosyltransferase 2-like" evidence="8">
    <location>
        <begin position="5"/>
        <end position="135"/>
    </location>
</feature>
<evidence type="ECO:0000259" key="8">
    <source>
        <dbReference type="Pfam" id="PF00535"/>
    </source>
</evidence>
<name>A0A3B1B4M9_9ZZZZ</name>